<evidence type="ECO:0000313" key="17">
    <source>
        <dbReference type="EMBL" id="MCE8025324.1"/>
    </source>
</evidence>
<evidence type="ECO:0000256" key="6">
    <source>
        <dbReference type="ARBA" id="ARBA00022729"/>
    </source>
</evidence>
<dbReference type="Gene3D" id="2.40.170.20">
    <property type="entry name" value="TonB-dependent receptor, beta-barrel domain"/>
    <property type="match status" value="1"/>
</dbReference>
<evidence type="ECO:0000256" key="9">
    <source>
        <dbReference type="ARBA" id="ARBA00023170"/>
    </source>
</evidence>
<keyword evidence="9 17" id="KW-0675">Receptor</keyword>
<keyword evidence="3 11" id="KW-0813">Transport</keyword>
<evidence type="ECO:0000313" key="18">
    <source>
        <dbReference type="Proteomes" id="UP001320272"/>
    </source>
</evidence>
<feature type="domain" description="TonB-dependent receptor plug" evidence="16">
    <location>
        <begin position="70"/>
        <end position="162"/>
    </location>
</feature>
<keyword evidence="5 11" id="KW-0812">Transmembrane</keyword>
<dbReference type="PANTHER" id="PTHR30069:SF29">
    <property type="entry name" value="HEMOGLOBIN AND HEMOGLOBIN-HAPTOGLOBIN-BINDING PROTEIN 1-RELATED"/>
    <property type="match status" value="1"/>
</dbReference>
<evidence type="ECO:0000256" key="4">
    <source>
        <dbReference type="ARBA" id="ARBA00022452"/>
    </source>
</evidence>
<keyword evidence="7 13" id="KW-0798">TonB box</keyword>
<keyword evidence="4 11" id="KW-1134">Transmembrane beta strand</keyword>
<dbReference type="PROSITE" id="PS52016">
    <property type="entry name" value="TONB_DEPENDENT_REC_3"/>
    <property type="match status" value="1"/>
</dbReference>
<protein>
    <submittedName>
        <fullName evidence="17">TonB-dependent receptor</fullName>
    </submittedName>
</protein>
<comment type="subcellular location">
    <subcellularLocation>
        <location evidence="1 11">Cell outer membrane</location>
        <topology evidence="1 11">Multi-pass membrane protein</topology>
    </subcellularLocation>
</comment>
<feature type="signal peptide" evidence="14">
    <location>
        <begin position="1"/>
        <end position="38"/>
    </location>
</feature>
<dbReference type="InterPro" id="IPR036942">
    <property type="entry name" value="Beta-barrel_TonB_sf"/>
</dbReference>
<keyword evidence="18" id="KW-1185">Reference proteome</keyword>
<evidence type="ECO:0000256" key="8">
    <source>
        <dbReference type="ARBA" id="ARBA00023136"/>
    </source>
</evidence>
<reference evidence="17 18" key="1">
    <citation type="journal article" date="2021" name="Front. Microbiol.">
        <title>Aerobic Denitrification and Heterotrophic Sulfur Oxidation in the Genus Halomonas Revealed by Six Novel Species Characterizations and Genome-Based Analysis.</title>
        <authorList>
            <person name="Wang L."/>
            <person name="Shao Z."/>
        </authorList>
    </citation>
    <scope>NUCLEOTIDE SEQUENCE [LARGE SCALE GENOMIC DNA]</scope>
    <source>
        <strain evidence="17 18">MCCC 1A11058</strain>
    </source>
</reference>
<evidence type="ECO:0000256" key="7">
    <source>
        <dbReference type="ARBA" id="ARBA00023077"/>
    </source>
</evidence>
<name>A0ABS9AU51_9GAMM</name>
<feature type="chain" id="PRO_5046190662" evidence="14">
    <location>
        <begin position="39"/>
        <end position="706"/>
    </location>
</feature>
<dbReference type="InterPro" id="IPR037066">
    <property type="entry name" value="Plug_dom_sf"/>
</dbReference>
<evidence type="ECO:0000256" key="13">
    <source>
        <dbReference type="RuleBase" id="RU003357"/>
    </source>
</evidence>
<gene>
    <name evidence="17" type="ORF">HOP59_14435</name>
</gene>
<organism evidence="17 18">
    <name type="scientific">Billgrantia aerodenitrificans</name>
    <dbReference type="NCBI Taxonomy" id="2733483"/>
    <lineage>
        <taxon>Bacteria</taxon>
        <taxon>Pseudomonadati</taxon>
        <taxon>Pseudomonadota</taxon>
        <taxon>Gammaproteobacteria</taxon>
        <taxon>Oceanospirillales</taxon>
        <taxon>Halomonadaceae</taxon>
        <taxon>Billgrantia</taxon>
    </lineage>
</organism>
<dbReference type="Pfam" id="PF07715">
    <property type="entry name" value="Plug"/>
    <property type="match status" value="1"/>
</dbReference>
<dbReference type="Pfam" id="PF00593">
    <property type="entry name" value="TonB_dep_Rec_b-barrel"/>
    <property type="match status" value="1"/>
</dbReference>
<keyword evidence="8 11" id="KW-0472">Membrane</keyword>
<evidence type="ECO:0000256" key="12">
    <source>
        <dbReference type="PROSITE-ProRule" id="PRU10144"/>
    </source>
</evidence>
<feature type="domain" description="TonB-dependent receptor-like beta-barrel" evidence="15">
    <location>
        <begin position="231"/>
        <end position="673"/>
    </location>
</feature>
<dbReference type="InterPro" id="IPR039426">
    <property type="entry name" value="TonB-dep_rcpt-like"/>
</dbReference>
<keyword evidence="10 11" id="KW-0998">Cell outer membrane</keyword>
<keyword evidence="6 14" id="KW-0732">Signal</keyword>
<proteinExistence type="inferred from homology"/>
<dbReference type="Gene3D" id="2.170.130.10">
    <property type="entry name" value="TonB-dependent receptor, plug domain"/>
    <property type="match status" value="1"/>
</dbReference>
<sequence length="706" mass="75514">MHLLRPALPTKSLFALSPLALAPLALAVGAALSLPAQADGGAAFDLPSVTVTAKGYEADELDTPSATLRLDATQAPATPSVGSLFRGQPGTAVHGDGSWGQNPVLRGLKKESIVLQVDGVRLNSAQPQGALASFASLGLLDSIEVVKGPGSVLHGSGALGGAVNLRTPEAEFSDRPSIGGRFSTSAGSVDDSVGGGAILQLANADHALVLGATGRDVGDYDTPEGRVDNSGFESGAFLLKYAFRLADGHRLKLNVQGQEDRNVWYPGSAKPGPNPALGTLTIHSPRQERELYEVAYEGEVGPGTLETSLYRQEVFRQIRAWSSGLERNQVWNDVTFITDGGRIQYRLPLGERHLLTLGVEAWEMTGDPERFQYTPPLSDNAVATSPFRNGVIESRGVFLQDEIMFDGWTLMLGARYDSVTGDADVKGSGPNATSEGLRNESDTLSWSVGAIYNASPMLNPYVSLGSAYRAPDMRERFEDAARGDGYFHIGNPQLDPERSTSLELGVKGRSERGEYRLAAFHTRIDDYIAGRITGATNAQNQPIKRTENLDRVEIQGVEAGFVLPLDGRLAGGHWQLDGSLTWLRGTNKQDDEPLYQVPAHEATLGIGQQPPAGFHWHAQVRGVASQDRTADIFSNGTERTTPGYATADLGLGWRFGPAAGLSSLEVGLEVNNLFDRGYREHLIDQPEGGELLAPGRGAVATLRGRF</sequence>
<dbReference type="EMBL" id="JABFTV010000007">
    <property type="protein sequence ID" value="MCE8025324.1"/>
    <property type="molecule type" value="Genomic_DNA"/>
</dbReference>
<dbReference type="RefSeq" id="WP_234254423.1">
    <property type="nucleotide sequence ID" value="NZ_JABFTV010000007.1"/>
</dbReference>
<dbReference type="InterPro" id="IPR010917">
    <property type="entry name" value="TonB_rcpt_CS"/>
</dbReference>
<feature type="short sequence motif" description="TonB C-terminal box" evidence="12">
    <location>
        <begin position="689"/>
        <end position="706"/>
    </location>
</feature>
<evidence type="ECO:0000256" key="2">
    <source>
        <dbReference type="ARBA" id="ARBA00008143"/>
    </source>
</evidence>
<dbReference type="PROSITE" id="PS01156">
    <property type="entry name" value="TONB_DEPENDENT_REC_2"/>
    <property type="match status" value="1"/>
</dbReference>
<dbReference type="Proteomes" id="UP001320272">
    <property type="component" value="Unassembled WGS sequence"/>
</dbReference>
<dbReference type="InterPro" id="IPR012910">
    <property type="entry name" value="Plug_dom"/>
</dbReference>
<dbReference type="CDD" id="cd01347">
    <property type="entry name" value="ligand_gated_channel"/>
    <property type="match status" value="1"/>
</dbReference>
<accession>A0ABS9AU51</accession>
<evidence type="ECO:0000256" key="5">
    <source>
        <dbReference type="ARBA" id="ARBA00022692"/>
    </source>
</evidence>
<comment type="caution">
    <text evidence="17">The sequence shown here is derived from an EMBL/GenBank/DDBJ whole genome shotgun (WGS) entry which is preliminary data.</text>
</comment>
<comment type="similarity">
    <text evidence="2">Belongs to the TonB-dependent receptor family. Hemoglobin/haptoglobin binding protein subfamily.</text>
</comment>
<dbReference type="InterPro" id="IPR000531">
    <property type="entry name" value="Beta-barrel_TonB"/>
</dbReference>
<evidence type="ECO:0000256" key="1">
    <source>
        <dbReference type="ARBA" id="ARBA00004571"/>
    </source>
</evidence>
<evidence type="ECO:0000256" key="3">
    <source>
        <dbReference type="ARBA" id="ARBA00022448"/>
    </source>
</evidence>
<dbReference type="SUPFAM" id="SSF56935">
    <property type="entry name" value="Porins"/>
    <property type="match status" value="1"/>
</dbReference>
<evidence type="ECO:0000259" key="16">
    <source>
        <dbReference type="Pfam" id="PF07715"/>
    </source>
</evidence>
<evidence type="ECO:0000256" key="14">
    <source>
        <dbReference type="SAM" id="SignalP"/>
    </source>
</evidence>
<dbReference type="PANTHER" id="PTHR30069">
    <property type="entry name" value="TONB-DEPENDENT OUTER MEMBRANE RECEPTOR"/>
    <property type="match status" value="1"/>
</dbReference>
<evidence type="ECO:0000256" key="11">
    <source>
        <dbReference type="PROSITE-ProRule" id="PRU01360"/>
    </source>
</evidence>
<evidence type="ECO:0000259" key="15">
    <source>
        <dbReference type="Pfam" id="PF00593"/>
    </source>
</evidence>
<evidence type="ECO:0000256" key="10">
    <source>
        <dbReference type="ARBA" id="ARBA00023237"/>
    </source>
</evidence>